<dbReference type="InterPro" id="IPR036097">
    <property type="entry name" value="HisK_dim/P_sf"/>
</dbReference>
<reference evidence="13" key="1">
    <citation type="journal article" date="2005" name="Environ. Microbiol.">
        <title>Genetic and functional properties of uncultivated thermophilic crenarchaeotes from a subsurface gold mine as revealed by analysis of genome fragments.</title>
        <authorList>
            <person name="Nunoura T."/>
            <person name="Hirayama H."/>
            <person name="Takami H."/>
            <person name="Oida H."/>
            <person name="Nishi S."/>
            <person name="Shimamura S."/>
            <person name="Suzuki Y."/>
            <person name="Inagaki F."/>
            <person name="Takai K."/>
            <person name="Nealson K.H."/>
            <person name="Horikoshi K."/>
        </authorList>
    </citation>
    <scope>NUCLEOTIDE SEQUENCE</scope>
</reference>
<evidence type="ECO:0000256" key="1">
    <source>
        <dbReference type="ARBA" id="ARBA00000085"/>
    </source>
</evidence>
<dbReference type="InterPro" id="IPR050736">
    <property type="entry name" value="Sensor_HK_Regulatory"/>
</dbReference>
<proteinExistence type="predicted"/>
<dbReference type="GO" id="GO:0000155">
    <property type="term" value="F:phosphorelay sensor kinase activity"/>
    <property type="evidence" value="ECO:0007669"/>
    <property type="project" value="InterPro"/>
</dbReference>
<dbReference type="InterPro" id="IPR004358">
    <property type="entry name" value="Sig_transdc_His_kin-like_C"/>
</dbReference>
<name>H5S9A7_9CHLR</name>
<evidence type="ECO:0000256" key="4">
    <source>
        <dbReference type="ARBA" id="ARBA00022553"/>
    </source>
</evidence>
<dbReference type="InterPro" id="IPR003594">
    <property type="entry name" value="HATPase_dom"/>
</dbReference>
<dbReference type="PANTHER" id="PTHR43711:SF1">
    <property type="entry name" value="HISTIDINE KINASE 1"/>
    <property type="match status" value="1"/>
</dbReference>
<comment type="subcellular location">
    <subcellularLocation>
        <location evidence="2">Membrane</location>
    </subcellularLocation>
</comment>
<keyword evidence="10" id="KW-1133">Transmembrane helix</keyword>
<dbReference type="CDD" id="cd00082">
    <property type="entry name" value="HisKA"/>
    <property type="match status" value="1"/>
</dbReference>
<dbReference type="GO" id="GO:0016020">
    <property type="term" value="C:membrane"/>
    <property type="evidence" value="ECO:0007669"/>
    <property type="project" value="UniProtKB-SubCell"/>
</dbReference>
<dbReference type="CDD" id="cd06225">
    <property type="entry name" value="HAMP"/>
    <property type="match status" value="1"/>
</dbReference>
<sequence>MKRLETRIFFSHLLVIGLAALVLILASQASLPNAFERHMRKAGYGMMSGGMGTMIPMLQLYREYRNSFNEALFLALLAAVVLSILVSGWLSMRIVSPLQELTRASQRIAQGHYGERVQVDGDDEIAELAHHFNSMAEQLEQVEARRRQLIADVSHELRTPLTTIKGYMEGLIDGILPSTAETFHQVYQEADRLSRLVDDLQELSRVEAGAIALQFRPVAIAQVAATVRKRLGPQIEAQGLSLEVNVPADLPPVRADEDRLIQVLTNLVGNAIKFTPSGGRIAIEAEKRGNEVYLSVQDTGIGIPAEHLPYIFDRFYRVERSRSRSTGGSGIGLTIARHLIEAHGGRIWAESKGEGKGSRFTIALPISRS</sequence>
<dbReference type="Gene3D" id="1.10.287.130">
    <property type="match status" value="1"/>
</dbReference>
<dbReference type="PROSITE" id="PS50109">
    <property type="entry name" value="HIS_KIN"/>
    <property type="match status" value="1"/>
</dbReference>
<keyword evidence="10" id="KW-0812">Transmembrane</keyword>
<dbReference type="EC" id="2.7.13.3" evidence="3"/>
<dbReference type="SMART" id="SM00387">
    <property type="entry name" value="HATPase_c"/>
    <property type="match status" value="1"/>
</dbReference>
<dbReference type="FunFam" id="3.30.565.10:FF:000006">
    <property type="entry name" value="Sensor histidine kinase WalK"/>
    <property type="match status" value="1"/>
</dbReference>
<evidence type="ECO:0000256" key="6">
    <source>
        <dbReference type="ARBA" id="ARBA00022777"/>
    </source>
</evidence>
<dbReference type="SMART" id="SM00388">
    <property type="entry name" value="HisKA"/>
    <property type="match status" value="1"/>
</dbReference>
<dbReference type="InterPro" id="IPR005467">
    <property type="entry name" value="His_kinase_dom"/>
</dbReference>
<evidence type="ECO:0000259" key="11">
    <source>
        <dbReference type="PROSITE" id="PS50109"/>
    </source>
</evidence>
<dbReference type="PANTHER" id="PTHR43711">
    <property type="entry name" value="TWO-COMPONENT HISTIDINE KINASE"/>
    <property type="match status" value="1"/>
</dbReference>
<keyword evidence="6 13" id="KW-0418">Kinase</keyword>
<dbReference type="InterPro" id="IPR003660">
    <property type="entry name" value="HAMP_dom"/>
</dbReference>
<keyword evidence="7" id="KW-0902">Two-component regulatory system</keyword>
<feature type="domain" description="HAMP" evidence="12">
    <location>
        <begin position="92"/>
        <end position="144"/>
    </location>
</feature>
<evidence type="ECO:0000256" key="7">
    <source>
        <dbReference type="ARBA" id="ARBA00023012"/>
    </source>
</evidence>
<evidence type="ECO:0000256" key="2">
    <source>
        <dbReference type="ARBA" id="ARBA00004370"/>
    </source>
</evidence>
<dbReference type="SMART" id="SM00304">
    <property type="entry name" value="HAMP"/>
    <property type="match status" value="1"/>
</dbReference>
<reference evidence="13" key="2">
    <citation type="journal article" date="2012" name="PLoS ONE">
        <title>A Deeply Branching Thermophilic Bacterium with an Ancient Acetyl-CoA Pathway Dominates a Subsurface Ecosystem.</title>
        <authorList>
            <person name="Takami H."/>
            <person name="Noguchi H."/>
            <person name="Takaki Y."/>
            <person name="Uchiyama I."/>
            <person name="Toyoda A."/>
            <person name="Nishi S."/>
            <person name="Chee G.-J."/>
            <person name="Arai W."/>
            <person name="Nunoura T."/>
            <person name="Itoh T."/>
            <person name="Hattori M."/>
            <person name="Takai K."/>
        </authorList>
    </citation>
    <scope>NUCLEOTIDE SEQUENCE</scope>
</reference>
<dbReference type="SUPFAM" id="SSF55874">
    <property type="entry name" value="ATPase domain of HSP90 chaperone/DNA topoisomerase II/histidine kinase"/>
    <property type="match status" value="1"/>
</dbReference>
<dbReference type="Pfam" id="PF02518">
    <property type="entry name" value="HATPase_c"/>
    <property type="match status" value="1"/>
</dbReference>
<dbReference type="CDD" id="cd16922">
    <property type="entry name" value="HATPase_EvgS-ArcB-TorS-like"/>
    <property type="match status" value="1"/>
</dbReference>
<dbReference type="Gene3D" id="6.10.340.10">
    <property type="match status" value="1"/>
</dbReference>
<feature type="coiled-coil region" evidence="9">
    <location>
        <begin position="125"/>
        <end position="152"/>
    </location>
</feature>
<dbReference type="Pfam" id="PF00672">
    <property type="entry name" value="HAMP"/>
    <property type="match status" value="1"/>
</dbReference>
<evidence type="ECO:0000256" key="3">
    <source>
        <dbReference type="ARBA" id="ARBA00012438"/>
    </source>
</evidence>
<keyword evidence="9" id="KW-0175">Coiled coil</keyword>
<evidence type="ECO:0000259" key="12">
    <source>
        <dbReference type="PROSITE" id="PS50885"/>
    </source>
</evidence>
<evidence type="ECO:0000256" key="8">
    <source>
        <dbReference type="ARBA" id="ARBA00023136"/>
    </source>
</evidence>
<dbReference type="AlphaFoldDB" id="H5S9A7"/>
<feature type="transmembrane region" description="Helical" evidence="10">
    <location>
        <begin position="73"/>
        <end position="92"/>
    </location>
</feature>
<keyword evidence="4" id="KW-0597">Phosphoprotein</keyword>
<dbReference type="FunFam" id="1.10.287.130:FF:000001">
    <property type="entry name" value="Two-component sensor histidine kinase"/>
    <property type="match status" value="1"/>
</dbReference>
<keyword evidence="5" id="KW-0808">Transferase</keyword>
<evidence type="ECO:0000313" key="13">
    <source>
        <dbReference type="EMBL" id="BAL52743.1"/>
    </source>
</evidence>
<dbReference type="InterPro" id="IPR003661">
    <property type="entry name" value="HisK_dim/P_dom"/>
</dbReference>
<dbReference type="InterPro" id="IPR036890">
    <property type="entry name" value="HATPase_C_sf"/>
</dbReference>
<dbReference type="EMBL" id="AP011638">
    <property type="protein sequence ID" value="BAL52743.1"/>
    <property type="molecule type" value="Genomic_DNA"/>
</dbReference>
<dbReference type="SUPFAM" id="SSF158472">
    <property type="entry name" value="HAMP domain-like"/>
    <property type="match status" value="1"/>
</dbReference>
<dbReference type="Gene3D" id="3.30.565.10">
    <property type="entry name" value="Histidine kinase-like ATPase, C-terminal domain"/>
    <property type="match status" value="1"/>
</dbReference>
<dbReference type="SUPFAM" id="SSF47384">
    <property type="entry name" value="Homodimeric domain of signal transducing histidine kinase"/>
    <property type="match status" value="1"/>
</dbReference>
<dbReference type="PRINTS" id="PR00344">
    <property type="entry name" value="BCTRLSENSOR"/>
</dbReference>
<keyword evidence="8 10" id="KW-0472">Membrane</keyword>
<evidence type="ECO:0000256" key="5">
    <source>
        <dbReference type="ARBA" id="ARBA00022679"/>
    </source>
</evidence>
<feature type="transmembrane region" description="Helical" evidence="10">
    <location>
        <begin position="44"/>
        <end position="61"/>
    </location>
</feature>
<dbReference type="PROSITE" id="PS50885">
    <property type="entry name" value="HAMP"/>
    <property type="match status" value="1"/>
</dbReference>
<evidence type="ECO:0000256" key="10">
    <source>
        <dbReference type="SAM" id="Phobius"/>
    </source>
</evidence>
<feature type="domain" description="Histidine kinase" evidence="11">
    <location>
        <begin position="152"/>
        <end position="368"/>
    </location>
</feature>
<dbReference type="Pfam" id="PF00512">
    <property type="entry name" value="HisKA"/>
    <property type="match status" value="1"/>
</dbReference>
<comment type="catalytic activity">
    <reaction evidence="1">
        <text>ATP + protein L-histidine = ADP + protein N-phospho-L-histidine.</text>
        <dbReference type="EC" id="2.7.13.3"/>
    </reaction>
</comment>
<protein>
    <recommendedName>
        <fullName evidence="3">histidine kinase</fullName>
        <ecNumber evidence="3">2.7.13.3</ecNumber>
    </recommendedName>
</protein>
<gene>
    <name evidence="13" type="ORF">HGMM_F03B08C21</name>
</gene>
<evidence type="ECO:0000256" key="9">
    <source>
        <dbReference type="SAM" id="Coils"/>
    </source>
</evidence>
<organism evidence="13">
    <name type="scientific">uncultured Chloroflexota bacterium</name>
    <dbReference type="NCBI Taxonomy" id="166587"/>
    <lineage>
        <taxon>Bacteria</taxon>
        <taxon>Bacillati</taxon>
        <taxon>Chloroflexota</taxon>
        <taxon>environmental samples</taxon>
    </lineage>
</organism>
<accession>H5S9A7</accession>